<dbReference type="InterPro" id="IPR057336">
    <property type="entry name" value="GerAC_N"/>
</dbReference>
<dbReference type="GO" id="GO:0016020">
    <property type="term" value="C:membrane"/>
    <property type="evidence" value="ECO:0007669"/>
    <property type="project" value="UniProtKB-SubCell"/>
</dbReference>
<dbReference type="InterPro" id="IPR038501">
    <property type="entry name" value="Spore_GerAC_C_sf"/>
</dbReference>
<dbReference type="Proteomes" id="UP000004080">
    <property type="component" value="Unassembled WGS sequence"/>
</dbReference>
<dbReference type="Pfam" id="PF05504">
    <property type="entry name" value="Spore_GerAC"/>
    <property type="match status" value="1"/>
</dbReference>
<keyword evidence="7" id="KW-0449">Lipoprotein</keyword>
<reference evidence="10 11" key="1">
    <citation type="journal article" date="2012" name="J. Bacteriol.">
        <title>Genome of Bacillus macauensis ZFHKF-1, a Long-Chain-Forming Bacterium.</title>
        <authorList>
            <person name="Cai L."/>
            <person name="Zhang T."/>
        </authorList>
    </citation>
    <scope>NUCLEOTIDE SEQUENCE [LARGE SCALE GENOMIC DNA]</scope>
    <source>
        <strain evidence="10 11">ZFHKF-1</strain>
    </source>
</reference>
<evidence type="ECO:0000256" key="1">
    <source>
        <dbReference type="ARBA" id="ARBA00004635"/>
    </source>
</evidence>
<dbReference type="GO" id="GO:0009847">
    <property type="term" value="P:spore germination"/>
    <property type="evidence" value="ECO:0007669"/>
    <property type="project" value="InterPro"/>
</dbReference>
<evidence type="ECO:0000256" key="7">
    <source>
        <dbReference type="ARBA" id="ARBA00023288"/>
    </source>
</evidence>
<evidence type="ECO:0000256" key="6">
    <source>
        <dbReference type="ARBA" id="ARBA00023139"/>
    </source>
</evidence>
<gene>
    <name evidence="10" type="ORF">A374_05271</name>
</gene>
<dbReference type="PANTHER" id="PTHR35789">
    <property type="entry name" value="SPORE GERMINATION PROTEIN B3"/>
    <property type="match status" value="1"/>
</dbReference>
<sequence>MRKYKVWFITLLLLTACTPQKQVLEDIELVGTVGYDYASKDLVEASAACPIVTGGSQQATLENVVFSAKAHTSKSIRQELQAQSPRPFGSGRIGVILFEDKLAQKGITKIIDSLQRDPSVGRNIFLAVTEGKTKDMLTKKYVVNDIVPVYLKKLIEQNINLTIPRTNFHHFNYSYYGNGSDPFMPLLAVSGKYIKITGLALFDHSKYVDHISFDDSIIFKFMYQDFRQGSHEFKMKNNRYLTLENLNSKVKYEYKDILGSPRLTMHIKITGKVNDAAGLSLYKPQDITKIEKTIKKELDQDAERLVKQFQEKQIDPLGIGDRARSKVRNFTFKEWDQKYPTMPVTVSSEINITQSGIVE</sequence>
<evidence type="ECO:0000256" key="3">
    <source>
        <dbReference type="ARBA" id="ARBA00022544"/>
    </source>
</evidence>
<keyword evidence="3" id="KW-0309">Germination</keyword>
<keyword evidence="5" id="KW-0472">Membrane</keyword>
<dbReference type="EMBL" id="AKKV01000021">
    <property type="protein sequence ID" value="EIT86348.1"/>
    <property type="molecule type" value="Genomic_DNA"/>
</dbReference>
<dbReference type="Gene3D" id="3.30.300.210">
    <property type="entry name" value="Nutrient germinant receptor protein C, domain 3"/>
    <property type="match status" value="1"/>
</dbReference>
<protein>
    <submittedName>
        <fullName evidence="10">Spore germination protein</fullName>
    </submittedName>
</protein>
<evidence type="ECO:0000259" key="8">
    <source>
        <dbReference type="Pfam" id="PF05504"/>
    </source>
</evidence>
<accession>I8UHP4</accession>
<evidence type="ECO:0000313" key="11">
    <source>
        <dbReference type="Proteomes" id="UP000004080"/>
    </source>
</evidence>
<comment type="caution">
    <text evidence="10">The sequence shown here is derived from an EMBL/GenBank/DDBJ whole genome shotgun (WGS) entry which is preliminary data.</text>
</comment>
<dbReference type="OrthoDB" id="2592518at2"/>
<dbReference type="Pfam" id="PF25198">
    <property type="entry name" value="Spore_GerAC_N"/>
    <property type="match status" value="1"/>
</dbReference>
<proteinExistence type="inferred from homology"/>
<feature type="domain" description="Spore germination protein N-terminal" evidence="9">
    <location>
        <begin position="21"/>
        <end position="188"/>
    </location>
</feature>
<keyword evidence="6" id="KW-0564">Palmitate</keyword>
<keyword evidence="11" id="KW-1185">Reference proteome</keyword>
<dbReference type="InterPro" id="IPR046953">
    <property type="entry name" value="Spore_GerAC-like_C"/>
</dbReference>
<dbReference type="RefSeq" id="WP_007201153.1">
    <property type="nucleotide sequence ID" value="NZ_AKKV01000021.1"/>
</dbReference>
<dbReference type="eggNOG" id="ENOG502ZYKQ">
    <property type="taxonomic scope" value="Bacteria"/>
</dbReference>
<dbReference type="NCBIfam" id="TIGR02887">
    <property type="entry name" value="spore_ger_x_C"/>
    <property type="match status" value="1"/>
</dbReference>
<name>I8UHP4_9BACL</name>
<dbReference type="AlphaFoldDB" id="I8UHP4"/>
<evidence type="ECO:0000256" key="5">
    <source>
        <dbReference type="ARBA" id="ARBA00023136"/>
    </source>
</evidence>
<evidence type="ECO:0000256" key="4">
    <source>
        <dbReference type="ARBA" id="ARBA00022729"/>
    </source>
</evidence>
<dbReference type="PANTHER" id="PTHR35789:SF1">
    <property type="entry name" value="SPORE GERMINATION PROTEIN B3"/>
    <property type="match status" value="1"/>
</dbReference>
<evidence type="ECO:0000259" key="9">
    <source>
        <dbReference type="Pfam" id="PF25198"/>
    </source>
</evidence>
<evidence type="ECO:0000256" key="2">
    <source>
        <dbReference type="ARBA" id="ARBA00007886"/>
    </source>
</evidence>
<dbReference type="STRING" id="1196324.A374_05271"/>
<feature type="domain" description="Spore germination GerAC-like C-terminal" evidence="8">
    <location>
        <begin position="197"/>
        <end position="356"/>
    </location>
</feature>
<dbReference type="PROSITE" id="PS51257">
    <property type="entry name" value="PROKAR_LIPOPROTEIN"/>
    <property type="match status" value="1"/>
</dbReference>
<evidence type="ECO:0000313" key="10">
    <source>
        <dbReference type="EMBL" id="EIT86348.1"/>
    </source>
</evidence>
<comment type="similarity">
    <text evidence="2">Belongs to the GerABKC lipoprotein family.</text>
</comment>
<comment type="subcellular location">
    <subcellularLocation>
        <location evidence="1">Membrane</location>
        <topology evidence="1">Lipid-anchor</topology>
    </subcellularLocation>
</comment>
<keyword evidence="4" id="KW-0732">Signal</keyword>
<dbReference type="PATRIC" id="fig|1196324.3.peg.1069"/>
<organism evidence="10 11">
    <name type="scientific">Fictibacillus macauensis ZFHKF-1</name>
    <dbReference type="NCBI Taxonomy" id="1196324"/>
    <lineage>
        <taxon>Bacteria</taxon>
        <taxon>Bacillati</taxon>
        <taxon>Bacillota</taxon>
        <taxon>Bacilli</taxon>
        <taxon>Bacillales</taxon>
        <taxon>Fictibacillaceae</taxon>
        <taxon>Fictibacillus</taxon>
    </lineage>
</organism>
<dbReference type="InterPro" id="IPR008844">
    <property type="entry name" value="Spore_GerAC-like"/>
</dbReference>